<accession>A0A1B1UJ06</accession>
<dbReference type="AlphaFoldDB" id="A0A1B1UJ06"/>
<dbReference type="Proteomes" id="UP000092839">
    <property type="component" value="Chromosome"/>
</dbReference>
<protein>
    <submittedName>
        <fullName evidence="1">Uncharacterized protein</fullName>
    </submittedName>
</protein>
<evidence type="ECO:0000313" key="2">
    <source>
        <dbReference type="Proteomes" id="UP000092839"/>
    </source>
</evidence>
<sequence length="100" mass="11561">MFSFFSNATQIQRDEKEREIKGKIVRWRLPVYNVSERHGYYVVQTKSRPGLVSTFCYVRLSDDAAKQYVLSLKENDLITCKGQIAGTSMRSIEIRPAVLQ</sequence>
<organism evidence="1 2">
    <name type="scientific">Bradyrhizobium icense</name>
    <dbReference type="NCBI Taxonomy" id="1274631"/>
    <lineage>
        <taxon>Bacteria</taxon>
        <taxon>Pseudomonadati</taxon>
        <taxon>Pseudomonadota</taxon>
        <taxon>Alphaproteobacteria</taxon>
        <taxon>Hyphomicrobiales</taxon>
        <taxon>Nitrobacteraceae</taxon>
        <taxon>Bradyrhizobium</taxon>
    </lineage>
</organism>
<proteinExistence type="predicted"/>
<dbReference type="KEGG" id="bic:LMTR13_23880"/>
<reference evidence="1 2" key="1">
    <citation type="submission" date="2016-07" db="EMBL/GenBank/DDBJ databases">
        <title>Complete genome sequence of Bradyrhizobium icense LMTR 13T, a potential inoculant strain isolated from lima bean (Phaseolus lunatus) in Peru.</title>
        <authorList>
            <person name="Ormeno-Orrillo E."/>
            <person name="Duran D."/>
            <person name="Rogel M.A."/>
            <person name="Rey L."/>
            <person name="Imperial J."/>
            <person name="Ruiz-Argueso T."/>
            <person name="Martinez-Romero E."/>
        </authorList>
    </citation>
    <scope>NUCLEOTIDE SEQUENCE [LARGE SCALE GENOMIC DNA]</scope>
    <source>
        <strain evidence="1 2">LMTR 13</strain>
    </source>
</reference>
<keyword evidence="2" id="KW-1185">Reference proteome</keyword>
<name>A0A1B1UJ06_9BRAD</name>
<evidence type="ECO:0000313" key="1">
    <source>
        <dbReference type="EMBL" id="ANW02751.1"/>
    </source>
</evidence>
<dbReference type="EMBL" id="CP016428">
    <property type="protein sequence ID" value="ANW02751.1"/>
    <property type="molecule type" value="Genomic_DNA"/>
</dbReference>
<gene>
    <name evidence="1" type="ORF">LMTR13_23880</name>
</gene>